<evidence type="ECO:0000313" key="6">
    <source>
        <dbReference type="EMBL" id="PTN02042.1"/>
    </source>
</evidence>
<reference evidence="6 7" key="1">
    <citation type="submission" date="2018-04" db="EMBL/GenBank/DDBJ databases">
        <title>Genomic Encyclopedia of Archaeal and Bacterial Type Strains, Phase II (KMG-II): from individual species to whole genera.</title>
        <authorList>
            <person name="Goeker M."/>
        </authorList>
    </citation>
    <scope>NUCLEOTIDE SEQUENCE [LARGE SCALE GENOMIC DNA]</scope>
    <source>
        <strain evidence="6 7">DSM 28823</strain>
    </source>
</reference>
<dbReference type="InterPro" id="IPR012967">
    <property type="entry name" value="COMT_dimerisation"/>
</dbReference>
<dbReference type="InterPro" id="IPR029063">
    <property type="entry name" value="SAM-dependent_MTases_sf"/>
</dbReference>
<dbReference type="Pfam" id="PF08100">
    <property type="entry name" value="Dimerisation"/>
    <property type="match status" value="1"/>
</dbReference>
<dbReference type="InterPro" id="IPR036388">
    <property type="entry name" value="WH-like_DNA-bd_sf"/>
</dbReference>
<dbReference type="InterPro" id="IPR036390">
    <property type="entry name" value="WH_DNA-bd_sf"/>
</dbReference>
<dbReference type="AlphaFoldDB" id="A0A2T5BRV9"/>
<keyword evidence="1 6" id="KW-0489">Methyltransferase</keyword>
<dbReference type="SUPFAM" id="SSF53335">
    <property type="entry name" value="S-adenosyl-L-methionine-dependent methyltransferases"/>
    <property type="match status" value="1"/>
</dbReference>
<dbReference type="Gene3D" id="1.10.10.10">
    <property type="entry name" value="Winged helix-like DNA-binding domain superfamily/Winged helix DNA-binding domain"/>
    <property type="match status" value="1"/>
</dbReference>
<dbReference type="PROSITE" id="PS51683">
    <property type="entry name" value="SAM_OMT_II"/>
    <property type="match status" value="1"/>
</dbReference>
<accession>A0A2T5BRV9</accession>
<protein>
    <submittedName>
        <fullName evidence="6">O-methyltransferase</fullName>
    </submittedName>
</protein>
<dbReference type="PANTHER" id="PTHR43712:SF2">
    <property type="entry name" value="O-METHYLTRANSFERASE CICE"/>
    <property type="match status" value="1"/>
</dbReference>
<name>A0A2T5BRV9_9BACT</name>
<gene>
    <name evidence="6" type="ORF">C8N47_1411</name>
</gene>
<evidence type="ECO:0000256" key="3">
    <source>
        <dbReference type="ARBA" id="ARBA00022691"/>
    </source>
</evidence>
<keyword evidence="7" id="KW-1185">Reference proteome</keyword>
<comment type="caution">
    <text evidence="6">The sequence shown here is derived from an EMBL/GenBank/DDBJ whole genome shotgun (WGS) entry which is preliminary data.</text>
</comment>
<dbReference type="RefSeq" id="WP_107824032.1">
    <property type="nucleotide sequence ID" value="NZ_QAAD01000041.1"/>
</dbReference>
<evidence type="ECO:0000256" key="1">
    <source>
        <dbReference type="ARBA" id="ARBA00022603"/>
    </source>
</evidence>
<evidence type="ECO:0000256" key="2">
    <source>
        <dbReference type="ARBA" id="ARBA00022679"/>
    </source>
</evidence>
<evidence type="ECO:0000259" key="5">
    <source>
        <dbReference type="Pfam" id="PF08100"/>
    </source>
</evidence>
<dbReference type="OrthoDB" id="1117594at2"/>
<feature type="domain" description="O-methyltransferase dimerisation" evidence="5">
    <location>
        <begin position="8"/>
        <end position="78"/>
    </location>
</feature>
<dbReference type="Pfam" id="PF00891">
    <property type="entry name" value="Methyltransf_2"/>
    <property type="match status" value="1"/>
</dbReference>
<dbReference type="EMBL" id="QAAD01000041">
    <property type="protein sequence ID" value="PTN02042.1"/>
    <property type="molecule type" value="Genomic_DNA"/>
</dbReference>
<dbReference type="GO" id="GO:0032259">
    <property type="term" value="P:methylation"/>
    <property type="evidence" value="ECO:0007669"/>
    <property type="project" value="UniProtKB-KW"/>
</dbReference>
<organism evidence="6 7">
    <name type="scientific">Mangrovibacterium marinum</name>
    <dbReference type="NCBI Taxonomy" id="1639118"/>
    <lineage>
        <taxon>Bacteria</taxon>
        <taxon>Pseudomonadati</taxon>
        <taxon>Bacteroidota</taxon>
        <taxon>Bacteroidia</taxon>
        <taxon>Marinilabiliales</taxon>
        <taxon>Prolixibacteraceae</taxon>
        <taxon>Mangrovibacterium</taxon>
    </lineage>
</organism>
<sequence>MDPSSLKELVYAFQKSRILLTGFELDIFTQIDESGATSEQLAVKLQVDHHACDRLLNALASLGFLEKHNQRFFNTADSFNLLSRKGSQYQGGLMHSNHLWDSWSQLTTVVESGVPAHSTQINVRGQDWLSAFITAMHDRAIKQAPQQLAHLDLADVKTVLDVGGGSGAYSMELIRKKPEISATVFDLPNVVPITNEFIRKEGFREKIKTYPSPR</sequence>
<keyword evidence="2 6" id="KW-0808">Transferase</keyword>
<keyword evidence="3" id="KW-0949">S-adenosyl-L-methionine</keyword>
<dbReference type="GO" id="GO:0046983">
    <property type="term" value="F:protein dimerization activity"/>
    <property type="evidence" value="ECO:0007669"/>
    <property type="project" value="InterPro"/>
</dbReference>
<dbReference type="InterPro" id="IPR016461">
    <property type="entry name" value="COMT-like"/>
</dbReference>
<feature type="domain" description="O-methyltransferase C-terminal" evidence="4">
    <location>
        <begin position="126"/>
        <end position="206"/>
    </location>
</feature>
<dbReference type="InterPro" id="IPR001077">
    <property type="entry name" value="COMT_C"/>
</dbReference>
<dbReference type="GO" id="GO:0008171">
    <property type="term" value="F:O-methyltransferase activity"/>
    <property type="evidence" value="ECO:0007669"/>
    <property type="project" value="InterPro"/>
</dbReference>
<proteinExistence type="predicted"/>
<evidence type="ECO:0000259" key="4">
    <source>
        <dbReference type="Pfam" id="PF00891"/>
    </source>
</evidence>
<dbReference type="Proteomes" id="UP000243525">
    <property type="component" value="Unassembled WGS sequence"/>
</dbReference>
<dbReference type="PANTHER" id="PTHR43712">
    <property type="entry name" value="PUTATIVE (AFU_ORTHOLOGUE AFUA_4G14580)-RELATED"/>
    <property type="match status" value="1"/>
</dbReference>
<dbReference type="SUPFAM" id="SSF46785">
    <property type="entry name" value="Winged helix' DNA-binding domain"/>
    <property type="match status" value="1"/>
</dbReference>
<evidence type="ECO:0000313" key="7">
    <source>
        <dbReference type="Proteomes" id="UP000243525"/>
    </source>
</evidence>
<dbReference type="Gene3D" id="3.40.50.150">
    <property type="entry name" value="Vaccinia Virus protein VP39"/>
    <property type="match status" value="1"/>
</dbReference>